<protein>
    <submittedName>
        <fullName evidence="2">Uncharacterized protein</fullName>
    </submittedName>
</protein>
<name>K6ZTT9_9ALTE</name>
<comment type="caution">
    <text evidence="2">The sequence shown here is derived from an EMBL/GenBank/DDBJ whole genome shotgun (WGS) entry which is preliminary data.</text>
</comment>
<organism evidence="2 3">
    <name type="scientific">Paraglaciecola mesophila KMM 241</name>
    <dbReference type="NCBI Taxonomy" id="1128912"/>
    <lineage>
        <taxon>Bacteria</taxon>
        <taxon>Pseudomonadati</taxon>
        <taxon>Pseudomonadota</taxon>
        <taxon>Gammaproteobacteria</taxon>
        <taxon>Alteromonadales</taxon>
        <taxon>Alteromonadaceae</taxon>
        <taxon>Paraglaciecola</taxon>
    </lineage>
</organism>
<sequence>MSSITILLILAAFVIIASLAFYAGKLLFMLNKQNKKIGSNETTTSRAAYGKYPYYFHGC</sequence>
<feature type="transmembrane region" description="Helical" evidence="1">
    <location>
        <begin position="6"/>
        <end position="28"/>
    </location>
</feature>
<evidence type="ECO:0000313" key="2">
    <source>
        <dbReference type="EMBL" id="GAC26740.1"/>
    </source>
</evidence>
<evidence type="ECO:0000313" key="3">
    <source>
        <dbReference type="Proteomes" id="UP000006263"/>
    </source>
</evidence>
<dbReference type="AlphaFoldDB" id="K6ZTT9"/>
<keyword evidence="1" id="KW-0812">Transmembrane</keyword>
<keyword evidence="1" id="KW-1133">Transmembrane helix</keyword>
<evidence type="ECO:0000256" key="1">
    <source>
        <dbReference type="SAM" id="Phobius"/>
    </source>
</evidence>
<keyword evidence="1" id="KW-0472">Membrane</keyword>
<gene>
    <name evidence="2" type="ORF">GMES_4474</name>
</gene>
<reference evidence="2 3" key="1">
    <citation type="journal article" date="2017" name="Antonie Van Leeuwenhoek">
        <title>Rhizobium rhizosphaerae sp. nov., a novel species isolated from rice rhizosphere.</title>
        <authorList>
            <person name="Zhao J.J."/>
            <person name="Zhang J."/>
            <person name="Zhang R.J."/>
            <person name="Zhang C.W."/>
            <person name="Yin H.Q."/>
            <person name="Zhang X.X."/>
        </authorList>
    </citation>
    <scope>NUCLEOTIDE SEQUENCE [LARGE SCALE GENOMIC DNA]</scope>
    <source>
        <strain evidence="2 3">KMM 241</strain>
    </source>
</reference>
<dbReference type="EMBL" id="BAEP01000089">
    <property type="protein sequence ID" value="GAC26740.1"/>
    <property type="molecule type" value="Genomic_DNA"/>
</dbReference>
<accession>K6ZTT9</accession>
<dbReference type="Proteomes" id="UP000006263">
    <property type="component" value="Unassembled WGS sequence"/>
</dbReference>
<proteinExistence type="predicted"/>